<gene>
    <name evidence="6" type="ORF">NZH93_01910</name>
</gene>
<dbReference type="AlphaFoldDB" id="A0A9X3ACZ7"/>
<dbReference type="PANTHER" id="PTHR30118">
    <property type="entry name" value="HTH-TYPE TRANSCRIPTIONAL REGULATOR LEUO-RELATED"/>
    <property type="match status" value="1"/>
</dbReference>
<proteinExistence type="inferred from homology"/>
<comment type="caution">
    <text evidence="6">The sequence shown here is derived from an EMBL/GenBank/DDBJ whole genome shotgun (WGS) entry which is preliminary data.</text>
</comment>
<dbReference type="GO" id="GO:0003677">
    <property type="term" value="F:DNA binding"/>
    <property type="evidence" value="ECO:0007669"/>
    <property type="project" value="UniProtKB-KW"/>
</dbReference>
<dbReference type="GO" id="GO:0003700">
    <property type="term" value="F:DNA-binding transcription factor activity"/>
    <property type="evidence" value="ECO:0007669"/>
    <property type="project" value="InterPro"/>
</dbReference>
<dbReference type="Pfam" id="PF03466">
    <property type="entry name" value="LysR_substrate"/>
    <property type="match status" value="1"/>
</dbReference>
<keyword evidence="2" id="KW-0805">Transcription regulation</keyword>
<dbReference type="PANTHER" id="PTHR30118:SF6">
    <property type="entry name" value="HTH-TYPE TRANSCRIPTIONAL REGULATOR LEUO"/>
    <property type="match status" value="1"/>
</dbReference>
<keyword evidence="3" id="KW-0238">DNA-binding</keyword>
<accession>A0A9X3ACZ7</accession>
<dbReference type="Proteomes" id="UP001141259">
    <property type="component" value="Unassembled WGS sequence"/>
</dbReference>
<dbReference type="InterPro" id="IPR036390">
    <property type="entry name" value="WH_DNA-bd_sf"/>
</dbReference>
<dbReference type="Pfam" id="PF00126">
    <property type="entry name" value="HTH_1"/>
    <property type="match status" value="1"/>
</dbReference>
<dbReference type="SUPFAM" id="SSF46785">
    <property type="entry name" value="Winged helix' DNA-binding domain"/>
    <property type="match status" value="1"/>
</dbReference>
<evidence type="ECO:0000313" key="7">
    <source>
        <dbReference type="Proteomes" id="UP001141259"/>
    </source>
</evidence>
<dbReference type="EMBL" id="JANYMP010000001">
    <property type="protein sequence ID" value="MCS7475592.1"/>
    <property type="molecule type" value="Genomic_DNA"/>
</dbReference>
<evidence type="ECO:0000313" key="6">
    <source>
        <dbReference type="EMBL" id="MCS7475592.1"/>
    </source>
</evidence>
<sequence>MATDWGRLDLNLLVPLNALLLERNVTKAADRLVMGQPAMSAVLAKLRRHFNDPLLVRDGRAMVLTPFAESLRQPVQTALVAAREVLSSGRSFTPATDRRTFTFMAGDYVSGVLVLPALRGLSVDAPGVRVNVVPLRAELVELLRTGWCDVLFWPLQLQTPELLSFPHVPLFTDEFIAVADRDNDAVVEPLTAEALASTRAVQVNGVAGQRVVSEVKLSEQGLSQPSPVTVESFTLALQAVAGSDLVTLTPRHLFDRLGPALGLREVPLAIEAPKVTLAVFWHPRNMLAPAHQWMRERLLAVAARM</sequence>
<reference evidence="6" key="1">
    <citation type="submission" date="2022-08" db="EMBL/GenBank/DDBJ databases">
        <authorList>
            <person name="Tistechok S."/>
            <person name="Samborskyy M."/>
            <person name="Roman I."/>
        </authorList>
    </citation>
    <scope>NUCLEOTIDE SEQUENCE</scope>
    <source>
        <strain evidence="6">DSM 103496</strain>
    </source>
</reference>
<keyword evidence="7" id="KW-1185">Reference proteome</keyword>
<name>A0A9X3ACZ7_9PSEU</name>
<dbReference type="InterPro" id="IPR036388">
    <property type="entry name" value="WH-like_DNA-bd_sf"/>
</dbReference>
<dbReference type="SUPFAM" id="SSF53850">
    <property type="entry name" value="Periplasmic binding protein-like II"/>
    <property type="match status" value="1"/>
</dbReference>
<dbReference type="InterPro" id="IPR050389">
    <property type="entry name" value="LysR-type_TF"/>
</dbReference>
<dbReference type="InterPro" id="IPR037402">
    <property type="entry name" value="YidZ_PBP2"/>
</dbReference>
<dbReference type="PROSITE" id="PS50931">
    <property type="entry name" value="HTH_LYSR"/>
    <property type="match status" value="1"/>
</dbReference>
<keyword evidence="4" id="KW-0804">Transcription</keyword>
<dbReference type="RefSeq" id="WP_259621104.1">
    <property type="nucleotide sequence ID" value="NZ_JANYMP010000001.1"/>
</dbReference>
<dbReference type="Gene3D" id="1.10.10.10">
    <property type="entry name" value="Winged helix-like DNA-binding domain superfamily/Winged helix DNA-binding domain"/>
    <property type="match status" value="1"/>
</dbReference>
<evidence type="ECO:0000256" key="1">
    <source>
        <dbReference type="ARBA" id="ARBA00009437"/>
    </source>
</evidence>
<evidence type="ECO:0000259" key="5">
    <source>
        <dbReference type="PROSITE" id="PS50931"/>
    </source>
</evidence>
<evidence type="ECO:0000256" key="4">
    <source>
        <dbReference type="ARBA" id="ARBA00023163"/>
    </source>
</evidence>
<protein>
    <submittedName>
        <fullName evidence="6">LysR family transcriptional regulator</fullName>
    </submittedName>
</protein>
<dbReference type="InterPro" id="IPR005119">
    <property type="entry name" value="LysR_subst-bd"/>
</dbReference>
<dbReference type="InterPro" id="IPR000847">
    <property type="entry name" value="LysR_HTH_N"/>
</dbReference>
<evidence type="ECO:0000256" key="3">
    <source>
        <dbReference type="ARBA" id="ARBA00023125"/>
    </source>
</evidence>
<comment type="similarity">
    <text evidence="1">Belongs to the LysR transcriptional regulatory family.</text>
</comment>
<organism evidence="6 7">
    <name type="scientific">Umezawaea endophytica</name>
    <dbReference type="NCBI Taxonomy" id="1654476"/>
    <lineage>
        <taxon>Bacteria</taxon>
        <taxon>Bacillati</taxon>
        <taxon>Actinomycetota</taxon>
        <taxon>Actinomycetes</taxon>
        <taxon>Pseudonocardiales</taxon>
        <taxon>Pseudonocardiaceae</taxon>
        <taxon>Umezawaea</taxon>
    </lineage>
</organism>
<dbReference type="CDD" id="cd08417">
    <property type="entry name" value="PBP2_Nitroaromatics_like"/>
    <property type="match status" value="1"/>
</dbReference>
<feature type="domain" description="HTH lysR-type" evidence="5">
    <location>
        <begin position="8"/>
        <end position="65"/>
    </location>
</feature>
<dbReference type="Gene3D" id="3.40.190.10">
    <property type="entry name" value="Periplasmic binding protein-like II"/>
    <property type="match status" value="2"/>
</dbReference>
<evidence type="ECO:0000256" key="2">
    <source>
        <dbReference type="ARBA" id="ARBA00023015"/>
    </source>
</evidence>